<reference evidence="12 13" key="1">
    <citation type="submission" date="2023-07" db="EMBL/GenBank/DDBJ databases">
        <title>Sequencing the genomes of 1000 actinobacteria strains.</title>
        <authorList>
            <person name="Klenk H.-P."/>
        </authorList>
    </citation>
    <scope>NUCLEOTIDE SEQUENCE [LARGE SCALE GENOMIC DNA]</scope>
    <source>
        <strain evidence="12 13">DSM 19426</strain>
    </source>
</reference>
<keyword evidence="4 11" id="KW-0663">Pyridoxal phosphate</keyword>
<dbReference type="Pfam" id="PF01063">
    <property type="entry name" value="Aminotran_4"/>
    <property type="match status" value="1"/>
</dbReference>
<dbReference type="PROSITE" id="PS00770">
    <property type="entry name" value="AA_TRANSFER_CLASS_4"/>
    <property type="match status" value="1"/>
</dbReference>
<accession>A0ABU2BS04</accession>
<keyword evidence="5" id="KW-0289">Folate biosynthesis</keyword>
<dbReference type="InterPro" id="IPR050571">
    <property type="entry name" value="Class-IV_PLP-Dep_Aminotrnsfr"/>
</dbReference>
<dbReference type="CDD" id="cd01559">
    <property type="entry name" value="ADCL_like"/>
    <property type="match status" value="1"/>
</dbReference>
<dbReference type="PANTHER" id="PTHR42743:SF11">
    <property type="entry name" value="AMINODEOXYCHORISMATE LYASE"/>
    <property type="match status" value="1"/>
</dbReference>
<keyword evidence="13" id="KW-1185">Reference proteome</keyword>
<dbReference type="EMBL" id="JAVDYG010000001">
    <property type="protein sequence ID" value="MDR7361046.1"/>
    <property type="molecule type" value="Genomic_DNA"/>
</dbReference>
<evidence type="ECO:0000256" key="10">
    <source>
        <dbReference type="RuleBase" id="RU004106"/>
    </source>
</evidence>
<dbReference type="Gene3D" id="3.20.10.10">
    <property type="entry name" value="D-amino Acid Aminotransferase, subunit A, domain 2"/>
    <property type="match status" value="1"/>
</dbReference>
<evidence type="ECO:0000256" key="6">
    <source>
        <dbReference type="ARBA" id="ARBA00023239"/>
    </source>
</evidence>
<dbReference type="InterPro" id="IPR018300">
    <property type="entry name" value="Aminotrans_IV_CS"/>
</dbReference>
<evidence type="ECO:0000256" key="7">
    <source>
        <dbReference type="ARBA" id="ARBA00035633"/>
    </source>
</evidence>
<dbReference type="SUPFAM" id="SSF56752">
    <property type="entry name" value="D-aminoacid aminotransferase-like PLP-dependent enzymes"/>
    <property type="match status" value="1"/>
</dbReference>
<protein>
    <recommendedName>
        <fullName evidence="8">aminodeoxychorismate lyase</fullName>
        <ecNumber evidence="8">4.1.3.38</ecNumber>
    </recommendedName>
</protein>
<comment type="catalytic activity">
    <reaction evidence="9">
        <text>4-amino-4-deoxychorismate = 4-aminobenzoate + pyruvate + H(+)</text>
        <dbReference type="Rhea" id="RHEA:16201"/>
        <dbReference type="ChEBI" id="CHEBI:15361"/>
        <dbReference type="ChEBI" id="CHEBI:15378"/>
        <dbReference type="ChEBI" id="CHEBI:17836"/>
        <dbReference type="ChEBI" id="CHEBI:58406"/>
        <dbReference type="EC" id="4.1.3.38"/>
    </reaction>
</comment>
<dbReference type="InterPro" id="IPR043131">
    <property type="entry name" value="BCAT-like_N"/>
</dbReference>
<keyword evidence="12" id="KW-0808">Transferase</keyword>
<organism evidence="12 13">
    <name type="scientific">Nocardioides marmoribigeumensis</name>
    <dbReference type="NCBI Taxonomy" id="433649"/>
    <lineage>
        <taxon>Bacteria</taxon>
        <taxon>Bacillati</taxon>
        <taxon>Actinomycetota</taxon>
        <taxon>Actinomycetes</taxon>
        <taxon>Propionibacteriales</taxon>
        <taxon>Nocardioidaceae</taxon>
        <taxon>Nocardioides</taxon>
    </lineage>
</organism>
<evidence type="ECO:0000256" key="5">
    <source>
        <dbReference type="ARBA" id="ARBA00022909"/>
    </source>
</evidence>
<comment type="pathway">
    <text evidence="7">Cofactor biosynthesis; tetrahydrofolate biosynthesis; 4-aminobenzoate from chorismate: step 2/2.</text>
</comment>
<dbReference type="InterPro" id="IPR043132">
    <property type="entry name" value="BCAT-like_C"/>
</dbReference>
<evidence type="ECO:0000256" key="3">
    <source>
        <dbReference type="ARBA" id="ARBA00011738"/>
    </source>
</evidence>
<evidence type="ECO:0000256" key="2">
    <source>
        <dbReference type="ARBA" id="ARBA00009320"/>
    </source>
</evidence>
<evidence type="ECO:0000256" key="8">
    <source>
        <dbReference type="ARBA" id="ARBA00035676"/>
    </source>
</evidence>
<evidence type="ECO:0000256" key="9">
    <source>
        <dbReference type="ARBA" id="ARBA00049529"/>
    </source>
</evidence>
<comment type="subunit">
    <text evidence="3">Homodimer.</text>
</comment>
<dbReference type="PANTHER" id="PTHR42743">
    <property type="entry name" value="AMINO-ACID AMINOTRANSFERASE"/>
    <property type="match status" value="1"/>
</dbReference>
<dbReference type="EC" id="4.1.3.38" evidence="8"/>
<evidence type="ECO:0000256" key="11">
    <source>
        <dbReference type="RuleBase" id="RU004516"/>
    </source>
</evidence>
<keyword evidence="12" id="KW-0032">Aminotransferase</keyword>
<comment type="cofactor">
    <cofactor evidence="1 11">
        <name>pyridoxal 5'-phosphate</name>
        <dbReference type="ChEBI" id="CHEBI:597326"/>
    </cofactor>
</comment>
<dbReference type="Gene3D" id="3.30.470.10">
    <property type="match status" value="1"/>
</dbReference>
<evidence type="ECO:0000256" key="4">
    <source>
        <dbReference type="ARBA" id="ARBA00022898"/>
    </source>
</evidence>
<dbReference type="InterPro" id="IPR001544">
    <property type="entry name" value="Aminotrans_IV"/>
</dbReference>
<dbReference type="InterPro" id="IPR036038">
    <property type="entry name" value="Aminotransferase-like"/>
</dbReference>
<dbReference type="RefSeq" id="WP_310298428.1">
    <property type="nucleotide sequence ID" value="NZ_BAAAPS010000002.1"/>
</dbReference>
<dbReference type="InterPro" id="IPR017824">
    <property type="entry name" value="Aminodeoxychorismate_lyase_IV"/>
</dbReference>
<proteinExistence type="inferred from homology"/>
<sequence length="279" mass="30045">MADQQQPTVWVDGRVLDDPREPVIRVDDHGFTVGDGVFEAVKVVDGVPFALTRHLRRLERSAAGLGLPPVDEDAVRRGVAEVLERRHLPFGRLRITVTAGPAPMGSGRGDASPTLVVAAVEAQQRTGRASVVTVPWPRNERGAVAGLKTTSYAENVVALAYAAERGAEEAVFGNLAGHLCEGTGSNVFYVVDGELRTPTLASGCLAGITRELLVEWCGAREVDEPLVVLSRAEEVFLASTTRDVQPVARCDDREWDDVGPVTRAAAETWRAREAEHPDP</sequence>
<evidence type="ECO:0000313" key="12">
    <source>
        <dbReference type="EMBL" id="MDR7361046.1"/>
    </source>
</evidence>
<evidence type="ECO:0000256" key="1">
    <source>
        <dbReference type="ARBA" id="ARBA00001933"/>
    </source>
</evidence>
<dbReference type="GO" id="GO:0004084">
    <property type="term" value="F:branched-chain-amino-acid transaminase activity"/>
    <property type="evidence" value="ECO:0007669"/>
    <property type="project" value="UniProtKB-EC"/>
</dbReference>
<comment type="caution">
    <text evidence="12">The sequence shown here is derived from an EMBL/GenBank/DDBJ whole genome shotgun (WGS) entry which is preliminary data.</text>
</comment>
<evidence type="ECO:0000313" key="13">
    <source>
        <dbReference type="Proteomes" id="UP001183648"/>
    </source>
</evidence>
<gene>
    <name evidence="12" type="ORF">J2S63_000599</name>
</gene>
<name>A0ABU2BS04_9ACTN</name>
<keyword evidence="6" id="KW-0456">Lyase</keyword>
<comment type="similarity">
    <text evidence="2 10">Belongs to the class-IV pyridoxal-phosphate-dependent aminotransferase family.</text>
</comment>
<dbReference type="Proteomes" id="UP001183648">
    <property type="component" value="Unassembled WGS sequence"/>
</dbReference>